<keyword evidence="1" id="KW-0812">Transmembrane</keyword>
<keyword evidence="1" id="KW-0472">Membrane</keyword>
<reference evidence="2" key="1">
    <citation type="submission" date="2022-01" db="EMBL/GenBank/DDBJ databases">
        <title>Draft genome of Methanogenium marinum DSM 15558.</title>
        <authorList>
            <person name="Chen S.-C."/>
            <person name="You Y.-T."/>
        </authorList>
    </citation>
    <scope>NUCLEOTIDE SEQUENCE</scope>
    <source>
        <strain evidence="2">DSM 15558</strain>
    </source>
</reference>
<organism evidence="2 3">
    <name type="scientific">Methanogenium marinum</name>
    <dbReference type="NCBI Taxonomy" id="348610"/>
    <lineage>
        <taxon>Archaea</taxon>
        <taxon>Methanobacteriati</taxon>
        <taxon>Methanobacteriota</taxon>
        <taxon>Stenosarchaea group</taxon>
        <taxon>Methanomicrobia</taxon>
        <taxon>Methanomicrobiales</taxon>
        <taxon>Methanomicrobiaceae</taxon>
        <taxon>Methanogenium</taxon>
    </lineage>
</organism>
<dbReference type="RefSeq" id="WP_274925377.1">
    <property type="nucleotide sequence ID" value="NZ_JAKELO010000002.1"/>
</dbReference>
<proteinExistence type="predicted"/>
<keyword evidence="1" id="KW-1133">Transmembrane helix</keyword>
<accession>A0A9Q4KU34</accession>
<keyword evidence="3" id="KW-1185">Reference proteome</keyword>
<gene>
    <name evidence="2" type="ORF">L0665_09110</name>
</gene>
<evidence type="ECO:0000313" key="3">
    <source>
        <dbReference type="Proteomes" id="UP001143747"/>
    </source>
</evidence>
<name>A0A9Q4KU34_9EURY</name>
<evidence type="ECO:0000256" key="1">
    <source>
        <dbReference type="SAM" id="Phobius"/>
    </source>
</evidence>
<evidence type="ECO:0000313" key="2">
    <source>
        <dbReference type="EMBL" id="MDE4908764.1"/>
    </source>
</evidence>
<feature type="transmembrane region" description="Helical" evidence="1">
    <location>
        <begin position="46"/>
        <end position="66"/>
    </location>
</feature>
<dbReference type="AlphaFoldDB" id="A0A9Q4KU34"/>
<protein>
    <submittedName>
        <fullName evidence="2">Uncharacterized protein</fullName>
    </submittedName>
</protein>
<feature type="transmembrane region" description="Helical" evidence="1">
    <location>
        <begin position="18"/>
        <end position="40"/>
    </location>
</feature>
<dbReference type="EMBL" id="JAKELO010000002">
    <property type="protein sequence ID" value="MDE4908764.1"/>
    <property type="molecule type" value="Genomic_DNA"/>
</dbReference>
<sequence>MTEIQSEANSRGRRAGGILLLACAVIALLLFVLANLGIIAAGLFTFLFLALIVVGIICIGIALFAIPMYIMKDPTVEPGNYELDDVSPVNDAKDH</sequence>
<dbReference type="Proteomes" id="UP001143747">
    <property type="component" value="Unassembled WGS sequence"/>
</dbReference>
<comment type="caution">
    <text evidence="2">The sequence shown here is derived from an EMBL/GenBank/DDBJ whole genome shotgun (WGS) entry which is preliminary data.</text>
</comment>